<keyword evidence="2" id="KW-1015">Disulfide bond</keyword>
<proteinExistence type="predicted"/>
<dbReference type="FunFam" id="2.60.120.290:FF:000005">
    <property type="entry name" value="Procollagen C-endopeptidase enhancer 1"/>
    <property type="match status" value="1"/>
</dbReference>
<evidence type="ECO:0000256" key="4">
    <source>
        <dbReference type="SAM" id="MobiDB-lite"/>
    </source>
</evidence>
<feature type="compositionally biased region" description="Low complexity" evidence="4">
    <location>
        <begin position="218"/>
        <end position="235"/>
    </location>
</feature>
<dbReference type="PANTHER" id="PTHR24251">
    <property type="entry name" value="OVOCHYMASE-RELATED"/>
    <property type="match status" value="1"/>
</dbReference>
<organism evidence="7 8">
    <name type="scientific">Desmophyllum pertusum</name>
    <dbReference type="NCBI Taxonomy" id="174260"/>
    <lineage>
        <taxon>Eukaryota</taxon>
        <taxon>Metazoa</taxon>
        <taxon>Cnidaria</taxon>
        <taxon>Anthozoa</taxon>
        <taxon>Hexacorallia</taxon>
        <taxon>Scleractinia</taxon>
        <taxon>Caryophylliina</taxon>
        <taxon>Caryophylliidae</taxon>
        <taxon>Desmophyllum</taxon>
    </lineage>
</organism>
<dbReference type="SMART" id="SM00042">
    <property type="entry name" value="CUB"/>
    <property type="match status" value="2"/>
</dbReference>
<dbReference type="PROSITE" id="PS01180">
    <property type="entry name" value="CUB"/>
    <property type="match status" value="2"/>
</dbReference>
<dbReference type="Proteomes" id="UP001163046">
    <property type="component" value="Unassembled WGS sequence"/>
</dbReference>
<keyword evidence="8" id="KW-1185">Reference proteome</keyword>
<feature type="transmembrane region" description="Helical" evidence="5">
    <location>
        <begin position="378"/>
        <end position="406"/>
    </location>
</feature>
<dbReference type="AlphaFoldDB" id="A0A9W9YQ75"/>
<keyword evidence="5" id="KW-1133">Transmembrane helix</keyword>
<evidence type="ECO:0000259" key="6">
    <source>
        <dbReference type="PROSITE" id="PS01180"/>
    </source>
</evidence>
<evidence type="ECO:0000313" key="7">
    <source>
        <dbReference type="EMBL" id="KAJ7357703.1"/>
    </source>
</evidence>
<keyword evidence="5" id="KW-0812">Transmembrane</keyword>
<feature type="domain" description="CUB" evidence="6">
    <location>
        <begin position="90"/>
        <end position="208"/>
    </location>
</feature>
<dbReference type="OrthoDB" id="6116165at2759"/>
<evidence type="ECO:0000256" key="2">
    <source>
        <dbReference type="ARBA" id="ARBA00023157"/>
    </source>
</evidence>
<feature type="domain" description="CUB" evidence="6">
    <location>
        <begin position="9"/>
        <end position="88"/>
    </location>
</feature>
<reference evidence="7" key="1">
    <citation type="submission" date="2023-01" db="EMBL/GenBank/DDBJ databases">
        <title>Genome assembly of the deep-sea coral Lophelia pertusa.</title>
        <authorList>
            <person name="Herrera S."/>
            <person name="Cordes E."/>
        </authorList>
    </citation>
    <scope>NUCLEOTIDE SEQUENCE</scope>
    <source>
        <strain evidence="7">USNM1676648</strain>
        <tissue evidence="7">Polyp</tissue>
    </source>
</reference>
<dbReference type="InterPro" id="IPR000859">
    <property type="entry name" value="CUB_dom"/>
</dbReference>
<dbReference type="InterPro" id="IPR035914">
    <property type="entry name" value="Sperma_CUB_dom_sf"/>
</dbReference>
<keyword evidence="1" id="KW-0677">Repeat</keyword>
<dbReference type="SUPFAM" id="SSF49854">
    <property type="entry name" value="Spermadhesin, CUB domain"/>
    <property type="match status" value="2"/>
</dbReference>
<comment type="caution">
    <text evidence="3">Lacks conserved residue(s) required for the propagation of feature annotation.</text>
</comment>
<evidence type="ECO:0000256" key="1">
    <source>
        <dbReference type="ARBA" id="ARBA00022737"/>
    </source>
</evidence>
<sequence>MAISADNLCPTMAQLTEASGVITSPFYPRRYPNNQNCNWQITAKKGNRVKLEIAESMDVSECGSKCVCDYIEVENGFDTDGAASGKKCVCPTEAIALSGNGSLSSPNYPMSNYPASRTCTWNITGTAGKRLKFSFTDFALGSCSSACSSPFCTYVEVYDGNSESSPLLERFCYNTAQEDKVSSGNQMFVKFRSGFSLNRGFEAHYSETSDGPSPTVEKPTTPAKPPTTTAKAPTTPATVDISDVERNGAVLKLERKEFLSNGNRTSYTQIIVKQLEEEGQNIGTSTDQKYAAKDIIKDYENKVDGEPYITAEFDYDKGKESFTIGDEKYYSRSKSGSKKYLNGELDSGTNYAVFQRSFDAYRSYDSGSFIRFKTKKGFPWLTVLLVVILVVVLALALIAFVCWLVTKKKREEAPPKPDNVGMN</sequence>
<dbReference type="Gene3D" id="2.60.120.290">
    <property type="entry name" value="Spermadhesin, CUB domain"/>
    <property type="match status" value="2"/>
</dbReference>
<evidence type="ECO:0000256" key="5">
    <source>
        <dbReference type="SAM" id="Phobius"/>
    </source>
</evidence>
<gene>
    <name evidence="7" type="primary">TLL2_3</name>
    <name evidence="7" type="ORF">OS493_023837</name>
</gene>
<dbReference type="CDD" id="cd00041">
    <property type="entry name" value="CUB"/>
    <property type="match status" value="1"/>
</dbReference>
<keyword evidence="5" id="KW-0472">Membrane</keyword>
<evidence type="ECO:0000313" key="8">
    <source>
        <dbReference type="Proteomes" id="UP001163046"/>
    </source>
</evidence>
<dbReference type="PANTHER" id="PTHR24251:SF37">
    <property type="entry name" value="CUB DOMAIN-CONTAINING PROTEIN"/>
    <property type="match status" value="1"/>
</dbReference>
<evidence type="ECO:0000256" key="3">
    <source>
        <dbReference type="PROSITE-ProRule" id="PRU00059"/>
    </source>
</evidence>
<accession>A0A9W9YQ75</accession>
<dbReference type="EMBL" id="MU827319">
    <property type="protein sequence ID" value="KAJ7357703.1"/>
    <property type="molecule type" value="Genomic_DNA"/>
</dbReference>
<protein>
    <submittedName>
        <fullName evidence="7">Tolloid-like</fullName>
    </submittedName>
</protein>
<name>A0A9W9YQ75_9CNID</name>
<comment type="caution">
    <text evidence="7">The sequence shown here is derived from an EMBL/GenBank/DDBJ whole genome shotgun (WGS) entry which is preliminary data.</text>
</comment>
<dbReference type="Pfam" id="PF00431">
    <property type="entry name" value="CUB"/>
    <property type="match status" value="2"/>
</dbReference>
<feature type="region of interest" description="Disordered" evidence="4">
    <location>
        <begin position="206"/>
        <end position="235"/>
    </location>
</feature>